<accession>A0A3E1IWL6</accession>
<evidence type="ECO:0000313" key="1">
    <source>
        <dbReference type="EMBL" id="RFD77320.1"/>
    </source>
</evidence>
<reference evidence="1 2" key="1">
    <citation type="submission" date="2016-02" db="EMBL/GenBank/DDBJ databases">
        <title>Gardnerella vaginalis Subgroups Defined by cpn60 Sequencing and Sialidase Activity in Isolates from Canada, Belgium and Kenya.</title>
        <authorList>
            <person name="Schellenberg J."/>
            <person name="Paramel Jayaprakash T."/>
            <person name="Withana Gamage N."/>
            <person name="Patterson M.H."/>
            <person name="Vaneechoutte M."/>
            <person name="Hill J.E."/>
        </authorList>
    </citation>
    <scope>NUCLEOTIDE SEQUENCE [LARGE SCALE GENOMIC DNA]</scope>
    <source>
        <strain evidence="1 2">N144</strain>
    </source>
</reference>
<sequence length="81" mass="9071">MQTHYTNTQNRSAFVPNFSILSLAQVSCAHVFATRKVHWALRLSGSALRIAFSRYALSEKAGRRANALHQSEKASRRARGL</sequence>
<gene>
    <name evidence="1" type="ORF">AXE73_01530</name>
</gene>
<organism evidence="1 2">
    <name type="scientific">Gardnerella vaginalis</name>
    <dbReference type="NCBI Taxonomy" id="2702"/>
    <lineage>
        <taxon>Bacteria</taxon>
        <taxon>Bacillati</taxon>
        <taxon>Actinomycetota</taxon>
        <taxon>Actinomycetes</taxon>
        <taxon>Bifidobacteriales</taxon>
        <taxon>Bifidobacteriaceae</taxon>
        <taxon>Gardnerella</taxon>
    </lineage>
</organism>
<dbReference type="AlphaFoldDB" id="A0A3E1IWL6"/>
<name>A0A3E1IWL6_GARVA</name>
<proteinExistence type="predicted"/>
<dbReference type="EMBL" id="LRTT01000001">
    <property type="protein sequence ID" value="RFD77320.1"/>
    <property type="molecule type" value="Genomic_DNA"/>
</dbReference>
<evidence type="ECO:0000313" key="2">
    <source>
        <dbReference type="Proteomes" id="UP000258533"/>
    </source>
</evidence>
<comment type="caution">
    <text evidence="1">The sequence shown here is derived from an EMBL/GenBank/DDBJ whole genome shotgun (WGS) entry which is preliminary data.</text>
</comment>
<dbReference type="Proteomes" id="UP000258533">
    <property type="component" value="Unassembled WGS sequence"/>
</dbReference>
<protein>
    <submittedName>
        <fullName evidence="1">Uncharacterized protein</fullName>
    </submittedName>
</protein>